<dbReference type="GO" id="GO:0008237">
    <property type="term" value="F:metallopeptidase activity"/>
    <property type="evidence" value="ECO:0007669"/>
    <property type="project" value="InterPro"/>
</dbReference>
<dbReference type="STRING" id="133383.A0A1R0H0K4"/>
<protein>
    <submittedName>
        <fullName evidence="5">Eukaryotic translation initiation factor 3 subunit H</fullName>
    </submittedName>
</protein>
<keyword evidence="6" id="KW-1185">Reference proteome</keyword>
<dbReference type="InterPro" id="IPR027524">
    <property type="entry name" value="eIF3h"/>
</dbReference>
<dbReference type="Pfam" id="PF01398">
    <property type="entry name" value="JAB"/>
    <property type="match status" value="1"/>
</dbReference>
<name>A0A1R0H0K4_9FUNG</name>
<sequence>MDHTQNKTLANLLVDDADNEIDTTVPEHLLSIDNLESVPRHVIVDPTVAFKIIKHSREHYPRTVNGQILGLEIKGTVQVTNSFPLPTNSSEDESSYKEEMQNYMQEVNMESSPVGWYSSTRTCNFLQKSTLESMNEHLDSSSTKPIVLIYDSERSEQGSLSLRAFQLSDNYLELYKANSFSTLDLIESKLSFNNVFEELGVQLKTSSLSKVLLSELEYADILPKNNGPSDISARSTYEHHLLNNSIQKLFPALKTKSEIEAEANINSDPSQDQITSYLTPFSPSVLNLQNLAGLEKSMELMIDCIDDYTQDANSWMYWQRGAAKEIGRRQAYVQRKVQENTARAASNQAPLKIESEAELDAMFKTQPEPSRIDSLLNMAHTHGISLQINQVAGPSISRLYASSALQGDSQK</sequence>
<dbReference type="GO" id="GO:0005852">
    <property type="term" value="C:eukaryotic translation initiation factor 3 complex"/>
    <property type="evidence" value="ECO:0007669"/>
    <property type="project" value="InterPro"/>
</dbReference>
<proteinExistence type="predicted"/>
<gene>
    <name evidence="5" type="ORF">AYI68_g3190</name>
</gene>
<reference evidence="5 6" key="1">
    <citation type="journal article" date="2016" name="Mol. Biol. Evol.">
        <title>Genome-Wide Survey of Gut Fungi (Harpellales) Reveals the First Horizontally Transferred Ubiquitin Gene from a Mosquito Host.</title>
        <authorList>
            <person name="Wang Y."/>
            <person name="White M.M."/>
            <person name="Kvist S."/>
            <person name="Moncalvo J.M."/>
        </authorList>
    </citation>
    <scope>NUCLEOTIDE SEQUENCE [LARGE SCALE GENOMIC DNA]</scope>
    <source>
        <strain evidence="5 6">ALG-7-W6</strain>
    </source>
</reference>
<dbReference type="GO" id="GO:0003743">
    <property type="term" value="F:translation initiation factor activity"/>
    <property type="evidence" value="ECO:0007669"/>
    <property type="project" value="UniProtKB-KW"/>
</dbReference>
<organism evidence="5 6">
    <name type="scientific">Smittium mucronatum</name>
    <dbReference type="NCBI Taxonomy" id="133383"/>
    <lineage>
        <taxon>Eukaryota</taxon>
        <taxon>Fungi</taxon>
        <taxon>Fungi incertae sedis</taxon>
        <taxon>Zoopagomycota</taxon>
        <taxon>Kickxellomycotina</taxon>
        <taxon>Harpellomycetes</taxon>
        <taxon>Harpellales</taxon>
        <taxon>Legeriomycetaceae</taxon>
        <taxon>Smittium</taxon>
    </lineage>
</organism>
<dbReference type="InterPro" id="IPR050242">
    <property type="entry name" value="JAMM_MPN+_peptidase_M67A"/>
</dbReference>
<evidence type="ECO:0000259" key="4">
    <source>
        <dbReference type="PROSITE" id="PS50249"/>
    </source>
</evidence>
<accession>A0A1R0H0K4</accession>
<dbReference type="CDD" id="cd08065">
    <property type="entry name" value="MPN_eIF3h"/>
    <property type="match status" value="1"/>
</dbReference>
<comment type="caution">
    <text evidence="5">The sequence shown here is derived from an EMBL/GenBank/DDBJ whole genome shotgun (WGS) entry which is preliminary data.</text>
</comment>
<keyword evidence="2 5" id="KW-0396">Initiation factor</keyword>
<dbReference type="EMBL" id="LSSL01001327">
    <property type="protein sequence ID" value="OLY82683.1"/>
    <property type="molecule type" value="Genomic_DNA"/>
</dbReference>
<dbReference type="Pfam" id="PF19445">
    <property type="entry name" value="eIF3h_C"/>
    <property type="match status" value="2"/>
</dbReference>
<dbReference type="PANTHER" id="PTHR10410">
    <property type="entry name" value="EUKARYOTIC TRANSLATION INITIATION FACTOR 3 -RELATED"/>
    <property type="match status" value="1"/>
</dbReference>
<dbReference type="OrthoDB" id="10265695at2759"/>
<dbReference type="PROSITE" id="PS50249">
    <property type="entry name" value="MPN"/>
    <property type="match status" value="1"/>
</dbReference>
<dbReference type="InterPro" id="IPR037518">
    <property type="entry name" value="MPN"/>
</dbReference>
<dbReference type="SMART" id="SM00232">
    <property type="entry name" value="JAB_MPN"/>
    <property type="match status" value="1"/>
</dbReference>
<evidence type="ECO:0000256" key="3">
    <source>
        <dbReference type="ARBA" id="ARBA00022917"/>
    </source>
</evidence>
<dbReference type="Proteomes" id="UP000187455">
    <property type="component" value="Unassembled WGS sequence"/>
</dbReference>
<dbReference type="InterPro" id="IPR000555">
    <property type="entry name" value="JAMM/MPN+_dom"/>
</dbReference>
<evidence type="ECO:0000313" key="5">
    <source>
        <dbReference type="EMBL" id="OLY82683.1"/>
    </source>
</evidence>
<feature type="domain" description="MPN" evidence="4">
    <location>
        <begin position="42"/>
        <end position="171"/>
    </location>
</feature>
<keyword evidence="1" id="KW-0963">Cytoplasm</keyword>
<dbReference type="AlphaFoldDB" id="A0A1R0H0K4"/>
<dbReference type="InterPro" id="IPR045810">
    <property type="entry name" value="eIF3h_C"/>
</dbReference>
<keyword evidence="3" id="KW-0648">Protein biosynthesis</keyword>
<evidence type="ECO:0000313" key="6">
    <source>
        <dbReference type="Proteomes" id="UP000187455"/>
    </source>
</evidence>
<dbReference type="Gene3D" id="3.40.140.10">
    <property type="entry name" value="Cytidine Deaminase, domain 2"/>
    <property type="match status" value="1"/>
</dbReference>
<evidence type="ECO:0000256" key="1">
    <source>
        <dbReference type="ARBA" id="ARBA00022490"/>
    </source>
</evidence>
<evidence type="ECO:0000256" key="2">
    <source>
        <dbReference type="ARBA" id="ARBA00022540"/>
    </source>
</evidence>